<comment type="subcellular location">
    <subcellularLocation>
        <location evidence="1">Membrane</location>
        <topology evidence="1">Multi-pass membrane protein</topology>
    </subcellularLocation>
</comment>
<feature type="transmembrane region" description="Helical" evidence="6">
    <location>
        <begin position="99"/>
        <end position="119"/>
    </location>
</feature>
<feature type="transmembrane region" description="Helical" evidence="6">
    <location>
        <begin position="392"/>
        <end position="411"/>
    </location>
</feature>
<comment type="caution">
    <text evidence="7">The sequence shown here is derived from an EMBL/GenBank/DDBJ whole genome shotgun (WGS) entry which is preliminary data.</text>
</comment>
<organism evidence="7 8">
    <name type="scientific">Sporothrix eucalyptigena</name>
    <dbReference type="NCBI Taxonomy" id="1812306"/>
    <lineage>
        <taxon>Eukaryota</taxon>
        <taxon>Fungi</taxon>
        <taxon>Dikarya</taxon>
        <taxon>Ascomycota</taxon>
        <taxon>Pezizomycotina</taxon>
        <taxon>Sordariomycetes</taxon>
        <taxon>Sordariomycetidae</taxon>
        <taxon>Ophiostomatales</taxon>
        <taxon>Ophiostomataceae</taxon>
        <taxon>Sporothrix</taxon>
    </lineage>
</organism>
<keyword evidence="3 6" id="KW-1133">Transmembrane helix</keyword>
<evidence type="ECO:0008006" key="9">
    <source>
        <dbReference type="Google" id="ProtNLM"/>
    </source>
</evidence>
<dbReference type="PANTHER" id="PTHR23502:SF149">
    <property type="entry name" value="TRANSPORTER, PUTATIVE-RELATED"/>
    <property type="match status" value="1"/>
</dbReference>
<dbReference type="EMBL" id="CAWUHD010000076">
    <property type="protein sequence ID" value="CAK7228003.1"/>
    <property type="molecule type" value="Genomic_DNA"/>
</dbReference>
<feature type="transmembrane region" description="Helical" evidence="6">
    <location>
        <begin position="488"/>
        <end position="508"/>
    </location>
</feature>
<feature type="transmembrane region" description="Helical" evidence="6">
    <location>
        <begin position="417"/>
        <end position="444"/>
    </location>
</feature>
<feature type="region of interest" description="Disordered" evidence="5">
    <location>
        <begin position="226"/>
        <end position="251"/>
    </location>
</feature>
<dbReference type="Gene3D" id="1.20.1250.20">
    <property type="entry name" value="MFS general substrate transporter like domains"/>
    <property type="match status" value="1"/>
</dbReference>
<evidence type="ECO:0000256" key="1">
    <source>
        <dbReference type="ARBA" id="ARBA00004141"/>
    </source>
</evidence>
<evidence type="ECO:0000256" key="4">
    <source>
        <dbReference type="ARBA" id="ARBA00023136"/>
    </source>
</evidence>
<feature type="transmembrane region" description="Helical" evidence="6">
    <location>
        <begin position="456"/>
        <end position="476"/>
    </location>
</feature>
<proteinExistence type="predicted"/>
<dbReference type="InterPro" id="IPR036259">
    <property type="entry name" value="MFS_trans_sf"/>
</dbReference>
<feature type="transmembrane region" description="Helical" evidence="6">
    <location>
        <begin position="306"/>
        <end position="329"/>
    </location>
</feature>
<evidence type="ECO:0000313" key="7">
    <source>
        <dbReference type="EMBL" id="CAK7228003.1"/>
    </source>
</evidence>
<keyword evidence="2 6" id="KW-0812">Transmembrane</keyword>
<feature type="transmembrane region" description="Helical" evidence="6">
    <location>
        <begin position="67"/>
        <end position="87"/>
    </location>
</feature>
<feature type="transmembrane region" description="Helical" evidence="6">
    <location>
        <begin position="126"/>
        <end position="143"/>
    </location>
</feature>
<protein>
    <recommendedName>
        <fullName evidence="9">MFS transporter</fullName>
    </recommendedName>
</protein>
<gene>
    <name evidence="7" type="ORF">SEUCBS140593_006767</name>
</gene>
<evidence type="ECO:0000256" key="3">
    <source>
        <dbReference type="ARBA" id="ARBA00022989"/>
    </source>
</evidence>
<evidence type="ECO:0000256" key="2">
    <source>
        <dbReference type="ARBA" id="ARBA00022692"/>
    </source>
</evidence>
<reference evidence="7 8" key="1">
    <citation type="submission" date="2024-01" db="EMBL/GenBank/DDBJ databases">
        <authorList>
            <person name="Allen C."/>
            <person name="Tagirdzhanova G."/>
        </authorList>
    </citation>
    <scope>NUCLEOTIDE SEQUENCE [LARGE SCALE GENOMIC DNA]</scope>
</reference>
<evidence type="ECO:0000256" key="5">
    <source>
        <dbReference type="SAM" id="MobiDB-lite"/>
    </source>
</evidence>
<dbReference type="Pfam" id="PF07690">
    <property type="entry name" value="MFS_1"/>
    <property type="match status" value="2"/>
</dbReference>
<keyword evidence="4 6" id="KW-0472">Membrane</keyword>
<keyword evidence="8" id="KW-1185">Reference proteome</keyword>
<dbReference type="InterPro" id="IPR011701">
    <property type="entry name" value="MFS"/>
</dbReference>
<feature type="transmembrane region" description="Helical" evidence="6">
    <location>
        <begin position="196"/>
        <end position="215"/>
    </location>
</feature>
<name>A0ABP0C850_9PEZI</name>
<evidence type="ECO:0000256" key="6">
    <source>
        <dbReference type="SAM" id="Phobius"/>
    </source>
</evidence>
<accession>A0ABP0C850</accession>
<feature type="transmembrane region" description="Helical" evidence="6">
    <location>
        <begin position="349"/>
        <end position="371"/>
    </location>
</feature>
<evidence type="ECO:0000313" key="8">
    <source>
        <dbReference type="Proteomes" id="UP001642482"/>
    </source>
</evidence>
<dbReference type="SUPFAM" id="SSF103473">
    <property type="entry name" value="MFS general substrate transporter"/>
    <property type="match status" value="1"/>
</dbReference>
<dbReference type="Proteomes" id="UP001642482">
    <property type="component" value="Unassembled WGS sequence"/>
</dbReference>
<dbReference type="PANTHER" id="PTHR23502">
    <property type="entry name" value="MAJOR FACILITATOR SUPERFAMILY"/>
    <property type="match status" value="1"/>
</dbReference>
<sequence length="527" mass="57675">MDNEAAFEKLHVEHIPGTEIMRDVGSAHFVHGPKSHQVLIPRPSMNMNDPLNWKLSWKYTAIAVQCMYCWATVASALSIAPMFPLLAAEWDLSQTQLNLITGSCVLALGYANFVIVPISNILGRRFTSLVLALLVMGSCVWEARAQSYSSLIGARVVNGVATATSETLMVQVICDMFFLHERGIWMGMYLHGWRSFFWLSLALAGFNFLSLLLFFPETKYNRPEGSMEQAQLPAAAQENSASPETDKPASDHLDERAADQPLELQAQPATVVGQGSPSKAQFSLICKPDPQWKSFVFKDIISTVQVFFYPIIFWAGTTVAGFANLLLFWNLTESSVLGGAPYNFSVAAVGYANFAFVIGGFVGLFAGGMVSDWIAHRATVRNNGIRQAEMRLPALLPFFVLGIVAVVVGGLAEQHLWAWPVLIVVGYGISGMCITAAPAIAIAYAVDCYKPIAGEIMLVATVIKNTCGFSMSYWVPQLTAADGALTPAMVQLALTAGPVLFAVPLWLWGHKLRWWTRNAKVHNLEES</sequence>